<name>A0A1M2W077_TRAPU</name>
<accession>A0A1M2W077</accession>
<keyword evidence="1" id="KW-0732">Signal</keyword>
<feature type="chain" id="PRO_5012567001" evidence="1">
    <location>
        <begin position="19"/>
        <end position="62"/>
    </location>
</feature>
<comment type="caution">
    <text evidence="2">The sequence shown here is derived from an EMBL/GenBank/DDBJ whole genome shotgun (WGS) entry which is preliminary data.</text>
</comment>
<dbReference type="EMBL" id="MNAD01000417">
    <property type="protein sequence ID" value="OJT13261.1"/>
    <property type="molecule type" value="Genomic_DNA"/>
</dbReference>
<dbReference type="GO" id="GO:0020037">
    <property type="term" value="F:heme binding"/>
    <property type="evidence" value="ECO:0007669"/>
    <property type="project" value="InterPro"/>
</dbReference>
<dbReference type="InterPro" id="IPR036396">
    <property type="entry name" value="Cyt_P450_sf"/>
</dbReference>
<protein>
    <submittedName>
        <fullName evidence="2">Uncharacterized protein</fullName>
    </submittedName>
</protein>
<sequence length="62" mass="6830">MALAERQILLGIANLLWAFNIETIPGDPIDLQEYDGVAGRSPVPFRVRMVPRDANVARVLGI</sequence>
<dbReference type="GO" id="GO:0016705">
    <property type="term" value="F:oxidoreductase activity, acting on paired donors, with incorporation or reduction of molecular oxygen"/>
    <property type="evidence" value="ECO:0007669"/>
    <property type="project" value="InterPro"/>
</dbReference>
<evidence type="ECO:0000256" key="1">
    <source>
        <dbReference type="SAM" id="SignalP"/>
    </source>
</evidence>
<evidence type="ECO:0000313" key="2">
    <source>
        <dbReference type="EMBL" id="OJT13261.1"/>
    </source>
</evidence>
<dbReference type="STRING" id="154538.A0A1M2W077"/>
<organism evidence="2 3">
    <name type="scientific">Trametes pubescens</name>
    <name type="common">White-rot fungus</name>
    <dbReference type="NCBI Taxonomy" id="154538"/>
    <lineage>
        <taxon>Eukaryota</taxon>
        <taxon>Fungi</taxon>
        <taxon>Dikarya</taxon>
        <taxon>Basidiomycota</taxon>
        <taxon>Agaricomycotina</taxon>
        <taxon>Agaricomycetes</taxon>
        <taxon>Polyporales</taxon>
        <taxon>Polyporaceae</taxon>
        <taxon>Trametes</taxon>
    </lineage>
</organism>
<evidence type="ECO:0000313" key="3">
    <source>
        <dbReference type="Proteomes" id="UP000184267"/>
    </source>
</evidence>
<dbReference type="SUPFAM" id="SSF48264">
    <property type="entry name" value="Cytochrome P450"/>
    <property type="match status" value="1"/>
</dbReference>
<reference evidence="2 3" key="1">
    <citation type="submission" date="2016-10" db="EMBL/GenBank/DDBJ databases">
        <title>Genome sequence of the basidiomycete white-rot fungus Trametes pubescens.</title>
        <authorList>
            <person name="Makela M.R."/>
            <person name="Granchi Z."/>
            <person name="Peng M."/>
            <person name="De Vries R.P."/>
            <person name="Grigoriev I."/>
            <person name="Riley R."/>
            <person name="Hilden K."/>
        </authorList>
    </citation>
    <scope>NUCLEOTIDE SEQUENCE [LARGE SCALE GENOMIC DNA]</scope>
    <source>
        <strain evidence="2 3">FBCC735</strain>
    </source>
</reference>
<dbReference type="Proteomes" id="UP000184267">
    <property type="component" value="Unassembled WGS sequence"/>
</dbReference>
<dbReference type="GO" id="GO:0004497">
    <property type="term" value="F:monooxygenase activity"/>
    <property type="evidence" value="ECO:0007669"/>
    <property type="project" value="InterPro"/>
</dbReference>
<gene>
    <name evidence="2" type="ORF">TRAPUB_10196</name>
</gene>
<dbReference type="Gene3D" id="1.10.630.10">
    <property type="entry name" value="Cytochrome P450"/>
    <property type="match status" value="1"/>
</dbReference>
<proteinExistence type="predicted"/>
<keyword evidence="3" id="KW-1185">Reference proteome</keyword>
<dbReference type="GO" id="GO:0005506">
    <property type="term" value="F:iron ion binding"/>
    <property type="evidence" value="ECO:0007669"/>
    <property type="project" value="InterPro"/>
</dbReference>
<feature type="signal peptide" evidence="1">
    <location>
        <begin position="1"/>
        <end position="18"/>
    </location>
</feature>
<dbReference type="AlphaFoldDB" id="A0A1M2W077"/>
<dbReference type="OrthoDB" id="1470350at2759"/>